<feature type="compositionally biased region" description="Basic residues" evidence="1">
    <location>
        <begin position="1"/>
        <end position="13"/>
    </location>
</feature>
<dbReference type="EMBL" id="CCAG010020217">
    <property type="status" value="NOT_ANNOTATED_CDS"/>
    <property type="molecule type" value="Genomic_DNA"/>
</dbReference>
<organism evidence="2 3">
    <name type="scientific">Glossina morsitans morsitans</name>
    <name type="common">Savannah tsetse fly</name>
    <dbReference type="NCBI Taxonomy" id="37546"/>
    <lineage>
        <taxon>Eukaryota</taxon>
        <taxon>Metazoa</taxon>
        <taxon>Ecdysozoa</taxon>
        <taxon>Arthropoda</taxon>
        <taxon>Hexapoda</taxon>
        <taxon>Insecta</taxon>
        <taxon>Pterygota</taxon>
        <taxon>Neoptera</taxon>
        <taxon>Endopterygota</taxon>
        <taxon>Diptera</taxon>
        <taxon>Brachycera</taxon>
        <taxon>Muscomorpha</taxon>
        <taxon>Hippoboscoidea</taxon>
        <taxon>Glossinidae</taxon>
        <taxon>Glossina</taxon>
    </lineage>
</organism>
<accession>A0ABK9NGT2</accession>
<evidence type="ECO:0000256" key="1">
    <source>
        <dbReference type="SAM" id="MobiDB-lite"/>
    </source>
</evidence>
<evidence type="ECO:0000313" key="3">
    <source>
        <dbReference type="Proteomes" id="UP000092444"/>
    </source>
</evidence>
<feature type="region of interest" description="Disordered" evidence="1">
    <location>
        <begin position="1"/>
        <end position="21"/>
    </location>
</feature>
<reference evidence="2" key="1">
    <citation type="submission" date="2025-05" db="UniProtKB">
        <authorList>
            <consortium name="EnsemblMetazoa"/>
        </authorList>
    </citation>
    <scope>IDENTIFICATION</scope>
    <source>
        <strain evidence="2">Yale</strain>
    </source>
</reference>
<keyword evidence="3" id="KW-1185">Reference proteome</keyword>
<name>A0ABK9NGT2_GLOMM</name>
<dbReference type="EnsemblMetazoa" id="GMOY014136.R1288">
    <property type="protein sequence ID" value="GMOY014136.P1288"/>
    <property type="gene ID" value="GMOY014136"/>
</dbReference>
<sequence>MSEKKGKKTKGKQKGVGAANRPAMTSALSRCFSFPARGYDNRSCSHFRSCKICMILQSFYSEARTKYYPTTIAAHQRQTSYFCLLLRCCAGMLMNSVRCLGAVPYLRSQRNDPTKLIITNINIKNKEKMPSFAAQL</sequence>
<protein>
    <submittedName>
        <fullName evidence="2">Uncharacterized protein</fullName>
    </submittedName>
</protein>
<proteinExistence type="predicted"/>
<dbReference type="Proteomes" id="UP000092444">
    <property type="component" value="Unassembled WGS sequence"/>
</dbReference>
<evidence type="ECO:0000313" key="2">
    <source>
        <dbReference type="EnsemblMetazoa" id="GMOY014136.P1288"/>
    </source>
</evidence>